<dbReference type="PANTHER" id="PTHR47481:SF22">
    <property type="entry name" value="RETROTRANSPOSON GAG DOMAIN-CONTAINING PROTEIN"/>
    <property type="match status" value="1"/>
</dbReference>
<comment type="caution">
    <text evidence="1">The sequence shown here is derived from an EMBL/GenBank/DDBJ whole genome shotgun (WGS) entry which is preliminary data.</text>
</comment>
<reference evidence="2" key="2">
    <citation type="submission" date="2019-10" db="EMBL/GenBank/DDBJ databases">
        <title>A de novo genome assembly of a pear dwarfing rootstock.</title>
        <authorList>
            <person name="Wang F."/>
            <person name="Wang J."/>
            <person name="Li S."/>
            <person name="Zhang Y."/>
            <person name="Fang M."/>
            <person name="Ma L."/>
            <person name="Zhao Y."/>
            <person name="Jiang S."/>
        </authorList>
    </citation>
    <scope>NUCLEOTIDE SEQUENCE [LARGE SCALE GENOMIC DNA]</scope>
</reference>
<dbReference type="PANTHER" id="PTHR47481">
    <property type="match status" value="1"/>
</dbReference>
<reference evidence="1 2" key="3">
    <citation type="submission" date="2019-11" db="EMBL/GenBank/DDBJ databases">
        <title>A de novo genome assembly of a pear dwarfing rootstock.</title>
        <authorList>
            <person name="Wang F."/>
            <person name="Wang J."/>
            <person name="Li S."/>
            <person name="Zhang Y."/>
            <person name="Fang M."/>
            <person name="Ma L."/>
            <person name="Zhao Y."/>
            <person name="Jiang S."/>
        </authorList>
    </citation>
    <scope>NUCLEOTIDE SEQUENCE [LARGE SCALE GENOMIC DNA]</scope>
    <source>
        <strain evidence="1">S2</strain>
        <tissue evidence="1">Leaf</tissue>
    </source>
</reference>
<accession>A0A5N5HJQ8</accession>
<evidence type="ECO:0000313" key="2">
    <source>
        <dbReference type="Proteomes" id="UP000327157"/>
    </source>
</evidence>
<dbReference type="OrthoDB" id="913984at2759"/>
<keyword evidence="2" id="KW-1185">Reference proteome</keyword>
<evidence type="ECO:0000313" key="1">
    <source>
        <dbReference type="EMBL" id="KAB2627047.1"/>
    </source>
</evidence>
<name>A0A5N5HJQ8_9ROSA</name>
<gene>
    <name evidence="1" type="ORF">D8674_020665</name>
</gene>
<sequence length="219" mass="24772">MTTPVKIESVLGMLTILLNDSNYSKWAFQFKSVLRGYKLFDHFDGTLVCPPKFVLNTETRVTKEITSTFQEWETVDLALLSLLIATLSDDAIEHVLGCKTTNEAWSTLEDRFATIFKSIINMLKIEFQNLQKGADYIDKFLSKLKSIKDQLIVVGKCVSDNDMIIVALVGLPREYVIIRTVILAQVTTISLKGFRAPLLNLELNCWSSSLYGCYVCPRD</sequence>
<evidence type="ECO:0008006" key="3">
    <source>
        <dbReference type="Google" id="ProtNLM"/>
    </source>
</evidence>
<protein>
    <recommendedName>
        <fullName evidence="3">Retrotransposon Copia-like N-terminal domain-containing protein</fullName>
    </recommendedName>
</protein>
<proteinExistence type="predicted"/>
<dbReference type="AlphaFoldDB" id="A0A5N5HJQ8"/>
<dbReference type="Proteomes" id="UP000327157">
    <property type="component" value="Chromosome 2"/>
</dbReference>
<organism evidence="1 2">
    <name type="scientific">Pyrus ussuriensis x Pyrus communis</name>
    <dbReference type="NCBI Taxonomy" id="2448454"/>
    <lineage>
        <taxon>Eukaryota</taxon>
        <taxon>Viridiplantae</taxon>
        <taxon>Streptophyta</taxon>
        <taxon>Embryophyta</taxon>
        <taxon>Tracheophyta</taxon>
        <taxon>Spermatophyta</taxon>
        <taxon>Magnoliopsida</taxon>
        <taxon>eudicotyledons</taxon>
        <taxon>Gunneridae</taxon>
        <taxon>Pentapetalae</taxon>
        <taxon>rosids</taxon>
        <taxon>fabids</taxon>
        <taxon>Rosales</taxon>
        <taxon>Rosaceae</taxon>
        <taxon>Amygdaloideae</taxon>
        <taxon>Maleae</taxon>
        <taxon>Pyrus</taxon>
    </lineage>
</organism>
<reference evidence="1 2" key="1">
    <citation type="submission" date="2019-09" db="EMBL/GenBank/DDBJ databases">
        <authorList>
            <person name="Ou C."/>
        </authorList>
    </citation>
    <scope>NUCLEOTIDE SEQUENCE [LARGE SCALE GENOMIC DNA]</scope>
    <source>
        <strain evidence="1">S2</strain>
        <tissue evidence="1">Leaf</tissue>
    </source>
</reference>
<dbReference type="Pfam" id="PF14223">
    <property type="entry name" value="Retrotran_gag_2"/>
    <property type="match status" value="1"/>
</dbReference>
<dbReference type="EMBL" id="SMOL01000157">
    <property type="protein sequence ID" value="KAB2627047.1"/>
    <property type="molecule type" value="Genomic_DNA"/>
</dbReference>